<evidence type="ECO:0000313" key="1">
    <source>
        <dbReference type="EMBL" id="KRG53025.1"/>
    </source>
</evidence>
<sequence length="122" mass="13717">ELAGYKGQVVPANSHRAKWVNSFDVRLSQELPGLFKGHKTELALDIMNLGNLLNKKWGLIDDYGFYSTRRVANYAGIDPATGKYVYSFTGTTDNSSIQENNNDKGNTAVSRWSMMLSLKYKF</sequence>
<dbReference type="EMBL" id="LDJG01000066">
    <property type="protein sequence ID" value="KRG53025.1"/>
    <property type="molecule type" value="Genomic_DNA"/>
</dbReference>
<dbReference type="Proteomes" id="UP000050902">
    <property type="component" value="Unassembled WGS sequence"/>
</dbReference>
<protein>
    <recommendedName>
        <fullName evidence="3">TonB-dependent receptor</fullName>
    </recommendedName>
</protein>
<evidence type="ECO:0008006" key="3">
    <source>
        <dbReference type="Google" id="ProtNLM"/>
    </source>
</evidence>
<gene>
    <name evidence="1" type="ORF">ABB22_17510</name>
</gene>
<organism evidence="1 2">
    <name type="scientific">Stenotrophomonas nitritireducens</name>
    <dbReference type="NCBI Taxonomy" id="83617"/>
    <lineage>
        <taxon>Bacteria</taxon>
        <taxon>Pseudomonadati</taxon>
        <taxon>Pseudomonadota</taxon>
        <taxon>Gammaproteobacteria</taxon>
        <taxon>Lysobacterales</taxon>
        <taxon>Lysobacteraceae</taxon>
        <taxon>Stenotrophomonas</taxon>
    </lineage>
</organism>
<keyword evidence="2" id="KW-1185">Reference proteome</keyword>
<name>A0ABR5NFC7_9GAMM</name>
<accession>A0ABR5NFC7</accession>
<evidence type="ECO:0000313" key="2">
    <source>
        <dbReference type="Proteomes" id="UP000050902"/>
    </source>
</evidence>
<proteinExistence type="predicted"/>
<comment type="caution">
    <text evidence="1">The sequence shown here is derived from an EMBL/GenBank/DDBJ whole genome shotgun (WGS) entry which is preliminary data.</text>
</comment>
<feature type="non-terminal residue" evidence="1">
    <location>
        <position position="1"/>
    </location>
</feature>
<reference evidence="1 2" key="1">
    <citation type="submission" date="2015-05" db="EMBL/GenBank/DDBJ databases">
        <title>Genome sequencing and analysis of members of genus Stenotrophomonas.</title>
        <authorList>
            <person name="Patil P.P."/>
            <person name="Midha S."/>
            <person name="Patil P.B."/>
        </authorList>
    </citation>
    <scope>NUCLEOTIDE SEQUENCE [LARGE SCALE GENOMIC DNA]</scope>
    <source>
        <strain evidence="1 2">DSM 12575</strain>
    </source>
</reference>